<evidence type="ECO:0000313" key="1">
    <source>
        <dbReference type="EMBL" id="TKB53280.1"/>
    </source>
</evidence>
<organism evidence="1 2">
    <name type="scientific">Ferrimonas aestuarii</name>
    <dbReference type="NCBI Taxonomy" id="2569539"/>
    <lineage>
        <taxon>Bacteria</taxon>
        <taxon>Pseudomonadati</taxon>
        <taxon>Pseudomonadota</taxon>
        <taxon>Gammaproteobacteria</taxon>
        <taxon>Alteromonadales</taxon>
        <taxon>Ferrimonadaceae</taxon>
        <taxon>Ferrimonas</taxon>
    </lineage>
</organism>
<keyword evidence="2" id="KW-1185">Reference proteome</keyword>
<dbReference type="Proteomes" id="UP000305675">
    <property type="component" value="Unassembled WGS sequence"/>
</dbReference>
<comment type="caution">
    <text evidence="1">The sequence shown here is derived from an EMBL/GenBank/DDBJ whole genome shotgun (WGS) entry which is preliminary data.</text>
</comment>
<protein>
    <submittedName>
        <fullName evidence="1">Uncharacterized protein</fullName>
    </submittedName>
</protein>
<dbReference type="RefSeq" id="WP_136864147.1">
    <property type="nucleotide sequence ID" value="NZ_SWCJ01000012.1"/>
</dbReference>
<sequence>MSTFPKVHHRDHPASCVLGFYVGDTAVSLSLPKRSDEARISYGAMEVSGKRADLKLNATIDGDRAKAWIELCNARISIPHALFDELIAFDELENMWEEITV</sequence>
<proteinExistence type="predicted"/>
<name>A0A4U1BLX0_9GAMM</name>
<reference evidence="1 2" key="1">
    <citation type="submission" date="2019-04" db="EMBL/GenBank/DDBJ databases">
        <authorList>
            <person name="Hwang J.C."/>
        </authorList>
    </citation>
    <scope>NUCLEOTIDE SEQUENCE [LARGE SCALE GENOMIC DNA]</scope>
    <source>
        <strain evidence="1 2">IMCC35002</strain>
    </source>
</reference>
<evidence type="ECO:0000313" key="2">
    <source>
        <dbReference type="Proteomes" id="UP000305675"/>
    </source>
</evidence>
<accession>A0A4U1BLX0</accession>
<dbReference type="EMBL" id="SWCJ01000012">
    <property type="protein sequence ID" value="TKB53280.1"/>
    <property type="molecule type" value="Genomic_DNA"/>
</dbReference>
<gene>
    <name evidence="1" type="ORF">FCL42_14505</name>
</gene>
<dbReference type="AlphaFoldDB" id="A0A4U1BLX0"/>